<evidence type="ECO:0000256" key="3">
    <source>
        <dbReference type="SAM" id="Coils"/>
    </source>
</evidence>
<keyword evidence="7" id="KW-1185">Reference proteome</keyword>
<feature type="compositionally biased region" description="Acidic residues" evidence="4">
    <location>
        <begin position="290"/>
        <end position="320"/>
    </location>
</feature>
<feature type="compositionally biased region" description="Polar residues" evidence="4">
    <location>
        <begin position="391"/>
        <end position="400"/>
    </location>
</feature>
<gene>
    <name evidence="6" type="ORF">MFLAVUS_003302</name>
</gene>
<reference evidence="6 7" key="1">
    <citation type="submission" date="2024-04" db="EMBL/GenBank/DDBJ databases">
        <title>genome sequences of Mucor flavus KT1a and Helicostylum pulchrum KT1b strains isolated from the surface of a dry-aged beef.</title>
        <authorList>
            <person name="Toyotome T."/>
            <person name="Hosono M."/>
            <person name="Torimaru M."/>
            <person name="Fukuda K."/>
            <person name="Mikami N."/>
        </authorList>
    </citation>
    <scope>NUCLEOTIDE SEQUENCE [LARGE SCALE GENOMIC DNA]</scope>
    <source>
        <strain evidence="6 7">KT1a</strain>
    </source>
</reference>
<organism evidence="6 7">
    <name type="scientific">Mucor flavus</name>
    <dbReference type="NCBI Taxonomy" id="439312"/>
    <lineage>
        <taxon>Eukaryota</taxon>
        <taxon>Fungi</taxon>
        <taxon>Fungi incertae sedis</taxon>
        <taxon>Mucoromycota</taxon>
        <taxon>Mucoromycotina</taxon>
        <taxon>Mucoromycetes</taxon>
        <taxon>Mucorales</taxon>
        <taxon>Mucorineae</taxon>
        <taxon>Mucoraceae</taxon>
        <taxon>Mucor</taxon>
    </lineage>
</organism>
<dbReference type="PANTHER" id="PTHR42107:SF1">
    <property type="entry name" value="WHIM1 DOMAIN-CONTAINING PROTEIN"/>
    <property type="match status" value="1"/>
</dbReference>
<feature type="coiled-coil region" evidence="3">
    <location>
        <begin position="211"/>
        <end position="262"/>
    </location>
</feature>
<evidence type="ECO:0000256" key="4">
    <source>
        <dbReference type="SAM" id="MobiDB-lite"/>
    </source>
</evidence>
<dbReference type="Proteomes" id="UP001473302">
    <property type="component" value="Unassembled WGS sequence"/>
</dbReference>
<evidence type="ECO:0000256" key="1">
    <source>
        <dbReference type="ARBA" id="ARBA00004123"/>
    </source>
</evidence>
<name>A0ABP9YSU4_9FUNG</name>
<feature type="compositionally biased region" description="Polar residues" evidence="4">
    <location>
        <begin position="341"/>
        <end position="364"/>
    </location>
</feature>
<comment type="subcellular location">
    <subcellularLocation>
        <location evidence="1">Nucleus</location>
    </subcellularLocation>
</comment>
<protein>
    <recommendedName>
        <fullName evidence="5">WHIM1 domain-containing protein</fullName>
    </recommendedName>
</protein>
<dbReference type="PANTHER" id="PTHR42107">
    <property type="entry name" value="YALI0D24453P"/>
    <property type="match status" value="1"/>
</dbReference>
<dbReference type="EMBL" id="BAABUK010000006">
    <property type="protein sequence ID" value="GAA5809887.1"/>
    <property type="molecule type" value="Genomic_DNA"/>
</dbReference>
<evidence type="ECO:0000313" key="7">
    <source>
        <dbReference type="Proteomes" id="UP001473302"/>
    </source>
</evidence>
<evidence type="ECO:0000313" key="6">
    <source>
        <dbReference type="EMBL" id="GAA5809887.1"/>
    </source>
</evidence>
<accession>A0ABP9YSU4</accession>
<keyword evidence="3" id="KW-0175">Coiled coil</keyword>
<feature type="domain" description="WHIM1" evidence="5">
    <location>
        <begin position="117"/>
        <end position="154"/>
    </location>
</feature>
<dbReference type="InterPro" id="IPR028942">
    <property type="entry name" value="WHIM1_dom"/>
</dbReference>
<keyword evidence="2" id="KW-0539">Nucleus</keyword>
<dbReference type="Pfam" id="PF15612">
    <property type="entry name" value="WHIM1"/>
    <property type="match status" value="1"/>
</dbReference>
<evidence type="ECO:0000259" key="5">
    <source>
        <dbReference type="Pfam" id="PF15612"/>
    </source>
</evidence>
<evidence type="ECO:0000256" key="2">
    <source>
        <dbReference type="ARBA" id="ARBA00023242"/>
    </source>
</evidence>
<sequence>MEVPTENTAEIPTQVATPAFQFSPIQQWEIAFIYAFSCTFNPQQEIAPSYYKLPDFMPEELEQEIQKQESDLIRNIVCASLGNLLNRKNPIESFKISLCQTVNDKMKAFEIDLETNPLSKSEFNSLDTDVKLYLLRSLIEWQLQDSLAVKSILEYHNTNTSRDQINPIRAIPIGVDSKKRNYWQFGDSCWIWREKPHFKLNCEWETVCRNRQDLERLVQELSSSTNRAEKALIKVITEEIYEIAEKEERKKLRKERAELRKLIPVEVSITPTTLRSRGNRSERVRYNYDEVYEEEDDEEEEDFESEGAEEDDDFEEEDDQPEVRRSSRKSAASPPIEKPTRWSNRLNRSSTLNELEDMTINSQKTEADVADMDTARSATTDMDVASYDSPMETSDSQSLSVMDISRPDSIIAMDTSRSQSVTE</sequence>
<proteinExistence type="predicted"/>
<comment type="caution">
    <text evidence="6">The sequence shown here is derived from an EMBL/GenBank/DDBJ whole genome shotgun (WGS) entry which is preliminary data.</text>
</comment>
<feature type="region of interest" description="Disordered" evidence="4">
    <location>
        <begin position="286"/>
        <end position="402"/>
    </location>
</feature>